<feature type="domain" description="LysR substrate-binding" evidence="5">
    <location>
        <begin position="31"/>
        <end position="217"/>
    </location>
</feature>
<evidence type="ECO:0000256" key="4">
    <source>
        <dbReference type="ARBA" id="ARBA00023163"/>
    </source>
</evidence>
<evidence type="ECO:0000256" key="2">
    <source>
        <dbReference type="ARBA" id="ARBA00023015"/>
    </source>
</evidence>
<keyword evidence="4" id="KW-0804">Transcription</keyword>
<proteinExistence type="inferred from homology"/>
<dbReference type="CDD" id="cd08414">
    <property type="entry name" value="PBP2_LTTR_aromatics_like"/>
    <property type="match status" value="1"/>
</dbReference>
<gene>
    <name evidence="6" type="ORF">FPZ24_05005</name>
</gene>
<dbReference type="SUPFAM" id="SSF53850">
    <property type="entry name" value="Periplasmic binding protein-like II"/>
    <property type="match status" value="1"/>
</dbReference>
<dbReference type="PANTHER" id="PTHR30346">
    <property type="entry name" value="TRANSCRIPTIONAL DUAL REGULATOR HCAR-RELATED"/>
    <property type="match status" value="1"/>
</dbReference>
<dbReference type="Pfam" id="PF03466">
    <property type="entry name" value="LysR_substrate"/>
    <property type="match status" value="1"/>
</dbReference>
<dbReference type="KEGG" id="spai:FPZ24_05005"/>
<keyword evidence="2" id="KW-0805">Transcription regulation</keyword>
<dbReference type="GO" id="GO:0032993">
    <property type="term" value="C:protein-DNA complex"/>
    <property type="evidence" value="ECO:0007669"/>
    <property type="project" value="TreeGrafter"/>
</dbReference>
<dbReference type="Proteomes" id="UP000315673">
    <property type="component" value="Chromosome"/>
</dbReference>
<evidence type="ECO:0000313" key="7">
    <source>
        <dbReference type="Proteomes" id="UP000315673"/>
    </source>
</evidence>
<evidence type="ECO:0000259" key="5">
    <source>
        <dbReference type="Pfam" id="PF03466"/>
    </source>
</evidence>
<comment type="similarity">
    <text evidence="1">Belongs to the LysR transcriptional regulatory family.</text>
</comment>
<name>A0A5B8LG73_9SPHN</name>
<dbReference type="PANTHER" id="PTHR30346:SF0">
    <property type="entry name" value="HCA OPERON TRANSCRIPTIONAL ACTIVATOR HCAR"/>
    <property type="match status" value="1"/>
</dbReference>
<dbReference type="GO" id="GO:0003700">
    <property type="term" value="F:DNA-binding transcription factor activity"/>
    <property type="evidence" value="ECO:0007669"/>
    <property type="project" value="TreeGrafter"/>
</dbReference>
<dbReference type="GO" id="GO:0003677">
    <property type="term" value="F:DNA binding"/>
    <property type="evidence" value="ECO:0007669"/>
    <property type="project" value="UniProtKB-KW"/>
</dbReference>
<dbReference type="EMBL" id="CP042306">
    <property type="protein sequence ID" value="QDZ06919.1"/>
    <property type="molecule type" value="Genomic_DNA"/>
</dbReference>
<organism evidence="6 7">
    <name type="scientific">Sphingomonas panacisoli</name>
    <dbReference type="NCBI Taxonomy" id="1813879"/>
    <lineage>
        <taxon>Bacteria</taxon>
        <taxon>Pseudomonadati</taxon>
        <taxon>Pseudomonadota</taxon>
        <taxon>Alphaproteobacteria</taxon>
        <taxon>Sphingomonadales</taxon>
        <taxon>Sphingomonadaceae</taxon>
        <taxon>Sphingomonas</taxon>
    </lineage>
</organism>
<keyword evidence="7" id="KW-1185">Reference proteome</keyword>
<sequence>MPRSPAPAIAQVVTMQRVPAGSGDISVGDADRPSLAIGCFAAICRDRLADELLTFSRICPQVDIGVHEMPRGGLLPALRAGQLALAVLPGKEEPGLCSIELWRGRVMAAMPAHHPLTRGTFVSVAALREETMLVSRQQIGSDMHRFLAGRILPLGPALSATILDLGPPRILQRVARGDGLALVCEGHVGLLDTGVVVRPVEAPGAVFPVRAYWPDIDPPWPVSALIGSLTALATGD</sequence>
<keyword evidence="3" id="KW-0238">DNA-binding</keyword>
<evidence type="ECO:0000256" key="3">
    <source>
        <dbReference type="ARBA" id="ARBA00023125"/>
    </source>
</evidence>
<dbReference type="OrthoDB" id="7573859at2"/>
<dbReference type="InterPro" id="IPR005119">
    <property type="entry name" value="LysR_subst-bd"/>
</dbReference>
<protein>
    <recommendedName>
        <fullName evidence="5">LysR substrate-binding domain-containing protein</fullName>
    </recommendedName>
</protein>
<evidence type="ECO:0000256" key="1">
    <source>
        <dbReference type="ARBA" id="ARBA00009437"/>
    </source>
</evidence>
<reference evidence="6 7" key="1">
    <citation type="submission" date="2019-07" db="EMBL/GenBank/DDBJ databases">
        <title>Full genome sequence of Sphingomonas sp. 4R-6-7(HKS19).</title>
        <authorList>
            <person name="Im W.-T."/>
        </authorList>
    </citation>
    <scope>NUCLEOTIDE SEQUENCE [LARGE SCALE GENOMIC DNA]</scope>
    <source>
        <strain evidence="6 7">HKS19</strain>
    </source>
</reference>
<dbReference type="AlphaFoldDB" id="A0A5B8LG73"/>
<evidence type="ECO:0000313" key="6">
    <source>
        <dbReference type="EMBL" id="QDZ06919.1"/>
    </source>
</evidence>
<dbReference type="Gene3D" id="3.40.190.10">
    <property type="entry name" value="Periplasmic binding protein-like II"/>
    <property type="match status" value="2"/>
</dbReference>
<accession>A0A5B8LG73</accession>